<dbReference type="Pfam" id="PF00903">
    <property type="entry name" value="Glyoxalase"/>
    <property type="match status" value="1"/>
</dbReference>
<gene>
    <name evidence="2" type="ORF">L207DRAFT_568900</name>
</gene>
<keyword evidence="3" id="KW-1185">Reference proteome</keyword>
<sequence>MAAPTFTNPGKAVIKPVSLAHVFLKTEPSNFQTMKAYYQTFFSATIQFENPMMCFLAYDEEHHRIAIAGLPGTGPRDPNAAGLFHFAFTFNSLTDLLLAYRQRLANGIEPYWCVNHGGTTSIYYHDPDGNDIETQVDNFSTVEETNEFLKSPSFVENPIGTDFDPEEMIRKLEAGVDEKIIKTRVEIGPRLIPIFNAEGKVVG</sequence>
<feature type="domain" description="VOC" evidence="1">
    <location>
        <begin position="18"/>
        <end position="137"/>
    </location>
</feature>
<dbReference type="InterPro" id="IPR037523">
    <property type="entry name" value="VOC_core"/>
</dbReference>
<dbReference type="InterPro" id="IPR029068">
    <property type="entry name" value="Glyas_Bleomycin-R_OHBP_Dase"/>
</dbReference>
<dbReference type="GO" id="GO:0051213">
    <property type="term" value="F:dioxygenase activity"/>
    <property type="evidence" value="ECO:0007669"/>
    <property type="project" value="UniProtKB-KW"/>
</dbReference>
<evidence type="ECO:0000259" key="1">
    <source>
        <dbReference type="PROSITE" id="PS51819"/>
    </source>
</evidence>
<reference evidence="2 3" key="1">
    <citation type="submission" date="2016-04" db="EMBL/GenBank/DDBJ databases">
        <title>A degradative enzymes factory behind the ericoid mycorrhizal symbiosis.</title>
        <authorList>
            <consortium name="DOE Joint Genome Institute"/>
            <person name="Martino E."/>
            <person name="Morin E."/>
            <person name="Grelet G."/>
            <person name="Kuo A."/>
            <person name="Kohler A."/>
            <person name="Daghino S."/>
            <person name="Barry K."/>
            <person name="Choi C."/>
            <person name="Cichocki N."/>
            <person name="Clum A."/>
            <person name="Copeland A."/>
            <person name="Hainaut M."/>
            <person name="Haridas S."/>
            <person name="Labutti K."/>
            <person name="Lindquist E."/>
            <person name="Lipzen A."/>
            <person name="Khouja H.-R."/>
            <person name="Murat C."/>
            <person name="Ohm R."/>
            <person name="Olson A."/>
            <person name="Spatafora J."/>
            <person name="Veneault-Fourrey C."/>
            <person name="Henrissat B."/>
            <person name="Grigoriev I."/>
            <person name="Martin F."/>
            <person name="Perotto S."/>
        </authorList>
    </citation>
    <scope>NUCLEOTIDE SEQUENCE [LARGE SCALE GENOMIC DNA]</scope>
    <source>
        <strain evidence="2 3">F</strain>
    </source>
</reference>
<dbReference type="PROSITE" id="PS51819">
    <property type="entry name" value="VOC"/>
    <property type="match status" value="1"/>
</dbReference>
<organism evidence="2 3">
    <name type="scientific">Hyaloscypha variabilis (strain UAMH 11265 / GT02V1 / F)</name>
    <name type="common">Meliniomyces variabilis</name>
    <dbReference type="NCBI Taxonomy" id="1149755"/>
    <lineage>
        <taxon>Eukaryota</taxon>
        <taxon>Fungi</taxon>
        <taxon>Dikarya</taxon>
        <taxon>Ascomycota</taxon>
        <taxon>Pezizomycotina</taxon>
        <taxon>Leotiomycetes</taxon>
        <taxon>Helotiales</taxon>
        <taxon>Hyaloscyphaceae</taxon>
        <taxon>Hyaloscypha</taxon>
        <taxon>Hyaloscypha variabilis</taxon>
    </lineage>
</organism>
<dbReference type="OrthoDB" id="5371818at2759"/>
<evidence type="ECO:0000313" key="3">
    <source>
        <dbReference type="Proteomes" id="UP000235786"/>
    </source>
</evidence>
<dbReference type="SUPFAM" id="SSF54593">
    <property type="entry name" value="Glyoxalase/Bleomycin resistance protein/Dihydroxybiphenyl dioxygenase"/>
    <property type="match status" value="1"/>
</dbReference>
<dbReference type="InterPro" id="IPR004360">
    <property type="entry name" value="Glyas_Fos-R_dOase_dom"/>
</dbReference>
<dbReference type="AlphaFoldDB" id="A0A2J6RDU8"/>
<protein>
    <submittedName>
        <fullName evidence="2">Glyoxalase/Bleomycin resistance protein/Dihydroxybiphenyl dioxygenase</fullName>
    </submittedName>
</protein>
<dbReference type="EMBL" id="KZ613950">
    <property type="protein sequence ID" value="PMD36689.1"/>
    <property type="molecule type" value="Genomic_DNA"/>
</dbReference>
<dbReference type="Proteomes" id="UP000235786">
    <property type="component" value="Unassembled WGS sequence"/>
</dbReference>
<keyword evidence="2" id="KW-0560">Oxidoreductase</keyword>
<evidence type="ECO:0000313" key="2">
    <source>
        <dbReference type="EMBL" id="PMD36689.1"/>
    </source>
</evidence>
<keyword evidence="2" id="KW-0223">Dioxygenase</keyword>
<dbReference type="Gene3D" id="3.10.180.10">
    <property type="entry name" value="2,3-Dihydroxybiphenyl 1,2-Dioxygenase, domain 1"/>
    <property type="match status" value="1"/>
</dbReference>
<proteinExistence type="predicted"/>
<name>A0A2J6RDU8_HYAVF</name>
<accession>A0A2J6RDU8</accession>